<evidence type="ECO:0000256" key="2">
    <source>
        <dbReference type="ARBA" id="ARBA00022448"/>
    </source>
</evidence>
<keyword evidence="3 7" id="KW-0812">Transmembrane</keyword>
<organism evidence="9 10">
    <name type="scientific">Neonectria ditissima</name>
    <dbReference type="NCBI Taxonomy" id="78410"/>
    <lineage>
        <taxon>Eukaryota</taxon>
        <taxon>Fungi</taxon>
        <taxon>Dikarya</taxon>
        <taxon>Ascomycota</taxon>
        <taxon>Pezizomycotina</taxon>
        <taxon>Sordariomycetes</taxon>
        <taxon>Hypocreomycetidae</taxon>
        <taxon>Hypocreales</taxon>
        <taxon>Nectriaceae</taxon>
        <taxon>Neonectria</taxon>
    </lineage>
</organism>
<name>A0A0P7AR84_9HYPO</name>
<feature type="domain" description="Major facilitator superfamily (MFS) profile" evidence="8">
    <location>
        <begin position="1"/>
        <end position="382"/>
    </location>
</feature>
<evidence type="ECO:0000256" key="7">
    <source>
        <dbReference type="SAM" id="Phobius"/>
    </source>
</evidence>
<accession>A0A0P7AR84</accession>
<dbReference type="GO" id="GO:0016020">
    <property type="term" value="C:membrane"/>
    <property type="evidence" value="ECO:0007669"/>
    <property type="project" value="UniProtKB-SubCell"/>
</dbReference>
<comment type="caution">
    <text evidence="9">The sequence shown here is derived from an EMBL/GenBank/DDBJ whole genome shotgun (WGS) entry which is preliminary data.</text>
</comment>
<dbReference type="AlphaFoldDB" id="A0A0P7AR84"/>
<evidence type="ECO:0000313" key="9">
    <source>
        <dbReference type="EMBL" id="KPM36704.1"/>
    </source>
</evidence>
<keyword evidence="10" id="KW-1185">Reference proteome</keyword>
<dbReference type="Proteomes" id="UP000050424">
    <property type="component" value="Unassembled WGS sequence"/>
</dbReference>
<keyword evidence="4 7" id="KW-1133">Transmembrane helix</keyword>
<keyword evidence="2" id="KW-0813">Transport</keyword>
<dbReference type="InterPro" id="IPR020846">
    <property type="entry name" value="MFS_dom"/>
</dbReference>
<dbReference type="Gene3D" id="1.20.1250.20">
    <property type="entry name" value="MFS general substrate transporter like domains"/>
    <property type="match status" value="2"/>
</dbReference>
<feature type="transmembrane region" description="Helical" evidence="7">
    <location>
        <begin position="14"/>
        <end position="36"/>
    </location>
</feature>
<dbReference type="InterPro" id="IPR011701">
    <property type="entry name" value="MFS"/>
</dbReference>
<feature type="transmembrane region" description="Helical" evidence="7">
    <location>
        <begin position="48"/>
        <end position="71"/>
    </location>
</feature>
<proteinExistence type="predicted"/>
<protein>
    <recommendedName>
        <fullName evidence="8">Major facilitator superfamily (MFS) profile domain-containing protein</fullName>
    </recommendedName>
</protein>
<evidence type="ECO:0000256" key="4">
    <source>
        <dbReference type="ARBA" id="ARBA00022989"/>
    </source>
</evidence>
<dbReference type="PROSITE" id="PS50850">
    <property type="entry name" value="MFS"/>
    <property type="match status" value="1"/>
</dbReference>
<dbReference type="PANTHER" id="PTHR23504:SF15">
    <property type="entry name" value="MAJOR FACILITATOR SUPERFAMILY (MFS) PROFILE DOMAIN-CONTAINING PROTEIN"/>
    <property type="match status" value="1"/>
</dbReference>
<keyword evidence="5 7" id="KW-0472">Membrane</keyword>
<feature type="transmembrane region" description="Helical" evidence="7">
    <location>
        <begin position="77"/>
        <end position="99"/>
    </location>
</feature>
<feature type="transmembrane region" description="Helical" evidence="7">
    <location>
        <begin position="171"/>
        <end position="191"/>
    </location>
</feature>
<dbReference type="PANTHER" id="PTHR23504">
    <property type="entry name" value="MAJOR FACILITATOR SUPERFAMILY DOMAIN-CONTAINING PROTEIN 10"/>
    <property type="match status" value="1"/>
</dbReference>
<feature type="transmembrane region" description="Helical" evidence="7">
    <location>
        <begin position="228"/>
        <end position="250"/>
    </location>
</feature>
<dbReference type="InterPro" id="IPR036259">
    <property type="entry name" value="MFS_trans_sf"/>
</dbReference>
<reference evidence="9 10" key="1">
    <citation type="submission" date="2015-09" db="EMBL/GenBank/DDBJ databases">
        <title>Draft genome of a European isolate of the apple canker pathogen Neonectria ditissima.</title>
        <authorList>
            <person name="Gomez-Cortecero A."/>
            <person name="Harrison R.J."/>
            <person name="Armitage A.D."/>
        </authorList>
    </citation>
    <scope>NUCLEOTIDE SEQUENCE [LARGE SCALE GENOMIC DNA]</scope>
    <source>
        <strain evidence="9 10">R09/05</strain>
    </source>
</reference>
<sequence length="401" mass="43945">MIADFHETDDPNQISTYAGMMTTAFALAEFSTGALWGRVSDRVGRKPVILIALFGTAMSMLLLGVSPSIWTALLSRVLAGLLNGAILLIVGAVLGALFMKETNPRVSRRDPGLEFGNWMLSRSSRLLCGSKPDDNQQRSSAQSEPSEISRILAPLPDDQDHRKPPNKRRVVFNRQVVLNIASYGILAYHTMTFDQLFPMVLSTETHADKHLSWPFKFVDGYGMNTKEIGFVLSVQGIYSLFATAFLFPFVVKRTGPLQLFKWLALTYWILYFFTPYAVLCPDSLKTAGVYAILVLRCSYGAMAYPSNAIHLINSVTDMTSLGTINGIAASTASLSRAFSPAASGYLYTVGLEAGYSGLPWWFTAAVTLGGSVLSVYLMEQDTEPEDVECDEETGLLVGLVH</sequence>
<dbReference type="EMBL" id="LKCW01000193">
    <property type="protein sequence ID" value="KPM36704.1"/>
    <property type="molecule type" value="Genomic_DNA"/>
</dbReference>
<keyword evidence="6" id="KW-0325">Glycoprotein</keyword>
<evidence type="ECO:0000256" key="1">
    <source>
        <dbReference type="ARBA" id="ARBA00004141"/>
    </source>
</evidence>
<evidence type="ECO:0000259" key="8">
    <source>
        <dbReference type="PROSITE" id="PS50850"/>
    </source>
</evidence>
<evidence type="ECO:0000256" key="5">
    <source>
        <dbReference type="ARBA" id="ARBA00023136"/>
    </source>
</evidence>
<dbReference type="OrthoDB" id="10262656at2759"/>
<dbReference type="Pfam" id="PF07690">
    <property type="entry name" value="MFS_1"/>
    <property type="match status" value="1"/>
</dbReference>
<evidence type="ECO:0000256" key="6">
    <source>
        <dbReference type="ARBA" id="ARBA00023180"/>
    </source>
</evidence>
<evidence type="ECO:0000313" key="10">
    <source>
        <dbReference type="Proteomes" id="UP000050424"/>
    </source>
</evidence>
<dbReference type="SUPFAM" id="SSF103473">
    <property type="entry name" value="MFS general substrate transporter"/>
    <property type="match status" value="1"/>
</dbReference>
<gene>
    <name evidence="9" type="ORF">AK830_g9843</name>
</gene>
<evidence type="ECO:0000256" key="3">
    <source>
        <dbReference type="ARBA" id="ARBA00022692"/>
    </source>
</evidence>
<dbReference type="GO" id="GO:0022857">
    <property type="term" value="F:transmembrane transporter activity"/>
    <property type="evidence" value="ECO:0007669"/>
    <property type="project" value="InterPro"/>
</dbReference>
<comment type="subcellular location">
    <subcellularLocation>
        <location evidence="1">Membrane</location>
        <topology evidence="1">Multi-pass membrane protein</topology>
    </subcellularLocation>
</comment>
<feature type="transmembrane region" description="Helical" evidence="7">
    <location>
        <begin position="262"/>
        <end position="279"/>
    </location>
</feature>